<comment type="caution">
    <text evidence="2">The sequence shown here is derived from an EMBL/GenBank/DDBJ whole genome shotgun (WGS) entry which is preliminary data.</text>
</comment>
<evidence type="ECO:0000313" key="3">
    <source>
        <dbReference type="Proteomes" id="UP000823046"/>
    </source>
</evidence>
<gene>
    <name evidence="2" type="ORF">IE077_002172</name>
</gene>
<dbReference type="EMBL" id="JADAQX010001095">
    <property type="protein sequence ID" value="KAF8818145.1"/>
    <property type="molecule type" value="Genomic_DNA"/>
</dbReference>
<feature type="region of interest" description="Disordered" evidence="1">
    <location>
        <begin position="1"/>
        <end position="22"/>
    </location>
</feature>
<accession>A0ABQ7J4M1</accession>
<keyword evidence="3" id="KW-1185">Reference proteome</keyword>
<proteinExistence type="predicted"/>
<evidence type="ECO:0000256" key="1">
    <source>
        <dbReference type="SAM" id="MobiDB-lite"/>
    </source>
</evidence>
<dbReference type="Proteomes" id="UP000823046">
    <property type="component" value="Unassembled WGS sequence"/>
</dbReference>
<name>A0ABQ7J4M1_9APIC</name>
<protein>
    <submittedName>
        <fullName evidence="2">Uncharacterized protein</fullName>
    </submittedName>
</protein>
<sequence>MSSTSSQSHLAGHPSETEQTYKQLPRHAPELKTSMIDATNSFFKRHGIRLMKYVFPLRLPDGVKDLEELALQGKEQFPFTSVYRHMCNLKERILSNWSYIETPSNGSGNARNRNMPFNLRPLNSQIIEQLDLLTKDLNDPEFSGVLVTLHTARFTQAGLPDRQCLSKVVGGALIEGLVTNDRCIKAIWMHPQLSPKSTHLILQAFLPRVIIESFDIEVETSADAAPFKFVYAMHDDLDRWPRQSWLLLASSKKMGLIRHYEPSSSPEYLIDLIFDAHEDSGVKQNLKSCQCKIEKLKKSAKAQGWLERLIGCTEQLMYSLIPRRVERSKFGVSNSLRPGWRDIVPDEFFQSVLDDVRQYCLLS</sequence>
<organism evidence="2 3">
    <name type="scientific">Cardiosporidium cionae</name>
    <dbReference type="NCBI Taxonomy" id="476202"/>
    <lineage>
        <taxon>Eukaryota</taxon>
        <taxon>Sar</taxon>
        <taxon>Alveolata</taxon>
        <taxon>Apicomplexa</taxon>
        <taxon>Aconoidasida</taxon>
        <taxon>Nephromycida</taxon>
        <taxon>Cardiosporidium</taxon>
    </lineage>
</organism>
<evidence type="ECO:0000313" key="2">
    <source>
        <dbReference type="EMBL" id="KAF8818145.1"/>
    </source>
</evidence>
<reference evidence="2 3" key="1">
    <citation type="journal article" date="2020" name="bioRxiv">
        <title>Metabolic contributions of an alphaproteobacterial endosymbiont in the apicomplexan Cardiosporidium cionae.</title>
        <authorList>
            <person name="Hunter E.S."/>
            <person name="Paight C.J."/>
            <person name="Lane C.E."/>
        </authorList>
    </citation>
    <scope>NUCLEOTIDE SEQUENCE [LARGE SCALE GENOMIC DNA]</scope>
    <source>
        <strain evidence="2">ESH_2018</strain>
    </source>
</reference>